<dbReference type="EMBL" id="UOEK01000577">
    <property type="protein sequence ID" value="VAW09425.1"/>
    <property type="molecule type" value="Genomic_DNA"/>
</dbReference>
<organism evidence="6">
    <name type="scientific">hydrothermal vent metagenome</name>
    <dbReference type="NCBI Taxonomy" id="652676"/>
    <lineage>
        <taxon>unclassified sequences</taxon>
        <taxon>metagenomes</taxon>
        <taxon>ecological metagenomes</taxon>
    </lineage>
</organism>
<keyword evidence="4" id="KW-0342">GTP-binding</keyword>
<dbReference type="Gene3D" id="3.40.50.300">
    <property type="entry name" value="P-loop containing nucleotide triphosphate hydrolases"/>
    <property type="match status" value="1"/>
</dbReference>
<proteinExistence type="inferred from homology"/>
<comment type="similarity">
    <text evidence="1">Belongs to the SIMIBI class G3E GTPase family. ArgK/MeaB subfamily.</text>
</comment>
<keyword evidence="5" id="KW-0143">Chaperone</keyword>
<evidence type="ECO:0000256" key="5">
    <source>
        <dbReference type="ARBA" id="ARBA00023186"/>
    </source>
</evidence>
<protein>
    <submittedName>
        <fullName evidence="6">Putative periplasmic protein kinase ArgK and related GTPases of G3E family</fullName>
    </submittedName>
</protein>
<evidence type="ECO:0000256" key="4">
    <source>
        <dbReference type="ARBA" id="ARBA00023134"/>
    </source>
</evidence>
<keyword evidence="3" id="KW-0378">Hydrolase</keyword>
<keyword evidence="2" id="KW-0547">Nucleotide-binding</keyword>
<reference evidence="6" key="1">
    <citation type="submission" date="2018-06" db="EMBL/GenBank/DDBJ databases">
        <authorList>
            <person name="Zhirakovskaya E."/>
        </authorList>
    </citation>
    <scope>NUCLEOTIDE SEQUENCE</scope>
</reference>
<dbReference type="AlphaFoldDB" id="A0A3B0SU35"/>
<dbReference type="InterPro" id="IPR027417">
    <property type="entry name" value="P-loop_NTPase"/>
</dbReference>
<sequence length="316" mass="33749">MPIPIDSAVLLAAARRGDRRSLARLITGVEGSGENSRTIMSTVYADTGRAWTTGMTGSPGAGKSTLTNHLIRHARATGNTVGVVAVDPSSPFTGGAILGDRVRMQDHIEDPGVYIRSMASRGQLGGLAAATSRVVMVLDALGFDDVLVETVGVGQAEVDIASNVDTTVVVVNPRWGDAVQTAKAGLLEIGDVFVVNKADRPGVDETVRDLNAMVDLGESQPWRPPIVTCVALTGDGTSDVWDAVAAHRTFLDRGAKNEERRMRRRSEFYRALMSRYTERATHLIASTAGQTKGDAVANLELDPWTAADELAWEVIR</sequence>
<dbReference type="PANTHER" id="PTHR43087">
    <property type="entry name" value="LYSINE/ARGININE/ORNITHINE TRANSPORT SYSTEM KINASE"/>
    <property type="match status" value="1"/>
</dbReference>
<dbReference type="GO" id="GO:0005525">
    <property type="term" value="F:GTP binding"/>
    <property type="evidence" value="ECO:0007669"/>
    <property type="project" value="UniProtKB-KW"/>
</dbReference>
<evidence type="ECO:0000256" key="3">
    <source>
        <dbReference type="ARBA" id="ARBA00022801"/>
    </source>
</evidence>
<evidence type="ECO:0000256" key="2">
    <source>
        <dbReference type="ARBA" id="ARBA00022741"/>
    </source>
</evidence>
<name>A0A3B0SU35_9ZZZZ</name>
<gene>
    <name evidence="6" type="ORF">MNBD_ACTINO02-1548</name>
</gene>
<dbReference type="GO" id="GO:0003924">
    <property type="term" value="F:GTPase activity"/>
    <property type="evidence" value="ECO:0007669"/>
    <property type="project" value="InterPro"/>
</dbReference>
<dbReference type="PANTHER" id="PTHR43087:SF1">
    <property type="entry name" value="LAO_AO TRANSPORT SYSTEM ATPASE"/>
    <property type="match status" value="1"/>
</dbReference>
<dbReference type="Pfam" id="PF03308">
    <property type="entry name" value="MeaB"/>
    <property type="match status" value="1"/>
</dbReference>
<dbReference type="SUPFAM" id="SSF52540">
    <property type="entry name" value="P-loop containing nucleoside triphosphate hydrolases"/>
    <property type="match status" value="1"/>
</dbReference>
<evidence type="ECO:0000313" key="6">
    <source>
        <dbReference type="EMBL" id="VAW09425.1"/>
    </source>
</evidence>
<dbReference type="NCBIfam" id="TIGR00750">
    <property type="entry name" value="lao"/>
    <property type="match status" value="1"/>
</dbReference>
<accession>A0A3B0SU35</accession>
<dbReference type="CDD" id="cd03114">
    <property type="entry name" value="MMAA-like"/>
    <property type="match status" value="1"/>
</dbReference>
<evidence type="ECO:0000256" key="1">
    <source>
        <dbReference type="ARBA" id="ARBA00009625"/>
    </source>
</evidence>
<keyword evidence="6" id="KW-0418">Kinase</keyword>
<dbReference type="InterPro" id="IPR005129">
    <property type="entry name" value="GTPase_ArgK"/>
</dbReference>
<dbReference type="InterPro" id="IPR052040">
    <property type="entry name" value="GTPase/Isobutyryl-CoA_mutase"/>
</dbReference>
<keyword evidence="6" id="KW-0808">Transferase</keyword>
<dbReference type="GO" id="GO:0016301">
    <property type="term" value="F:kinase activity"/>
    <property type="evidence" value="ECO:0007669"/>
    <property type="project" value="UniProtKB-KW"/>
</dbReference>